<reference evidence="3" key="1">
    <citation type="submission" date="2020-07" db="EMBL/GenBank/DDBJ databases">
        <title>The High-quality genome of the commercially important snow crab, Chionoecetes opilio.</title>
        <authorList>
            <person name="Jeong J.-H."/>
            <person name="Ryu S."/>
        </authorList>
    </citation>
    <scope>NUCLEOTIDE SEQUENCE</scope>
    <source>
        <strain evidence="3">MADBK_172401_WGS</strain>
        <tissue evidence="3">Digestive gland</tissue>
    </source>
</reference>
<keyword evidence="4" id="KW-1185">Reference proteome</keyword>
<evidence type="ECO:0000256" key="1">
    <source>
        <dbReference type="ARBA" id="ARBA00022574"/>
    </source>
</evidence>
<protein>
    <submittedName>
        <fullName evidence="3">Serine/threonine-protein phosphatase 2A regulatory subunit B beta isoform</fullName>
    </submittedName>
</protein>
<evidence type="ECO:0000313" key="4">
    <source>
        <dbReference type="Proteomes" id="UP000770661"/>
    </source>
</evidence>
<gene>
    <name evidence="3" type="primary">ppp2r2b</name>
    <name evidence="3" type="ORF">GWK47_054241</name>
</gene>
<comment type="caution">
    <text evidence="3">The sequence shown here is derived from an EMBL/GenBank/DDBJ whole genome shotgun (WGS) entry which is preliminary data.</text>
</comment>
<keyword evidence="1" id="KW-0853">WD repeat</keyword>
<dbReference type="Proteomes" id="UP000770661">
    <property type="component" value="Unassembled WGS sequence"/>
</dbReference>
<organism evidence="3 4">
    <name type="scientific">Chionoecetes opilio</name>
    <name type="common">Atlantic snow crab</name>
    <name type="synonym">Cancer opilio</name>
    <dbReference type="NCBI Taxonomy" id="41210"/>
    <lineage>
        <taxon>Eukaryota</taxon>
        <taxon>Metazoa</taxon>
        <taxon>Ecdysozoa</taxon>
        <taxon>Arthropoda</taxon>
        <taxon>Crustacea</taxon>
        <taxon>Multicrustacea</taxon>
        <taxon>Malacostraca</taxon>
        <taxon>Eumalacostraca</taxon>
        <taxon>Eucarida</taxon>
        <taxon>Decapoda</taxon>
        <taxon>Pleocyemata</taxon>
        <taxon>Brachyura</taxon>
        <taxon>Eubrachyura</taxon>
        <taxon>Majoidea</taxon>
        <taxon>Majidae</taxon>
        <taxon>Chionoecetes</taxon>
    </lineage>
</organism>
<sequence length="237" mass="26710">MDVDAQAPVMTQDPAPLAMAAIGGELQPAVAPRHDAATQCRPLTSLVESGTQMEGQLYTLGKRDLFLLLRTYEFLVSQEAVAVQSRIPHQPAFSYVRQALREGHRPGMQLPTERPIDVPDYHRRRGESDWLTSSRVWIFNHDGDLLATGDKGGRVVIFQRTLDKTIKLWKVSERDKRAEGYNLRDESGQIRDPTSLTALRSFNIVDIKPTNMEELTEVITAAEFHPHGLQRVCLLQQ</sequence>
<dbReference type="InterPro" id="IPR000009">
    <property type="entry name" value="PP2A_PR55"/>
</dbReference>
<keyword evidence="2" id="KW-0677">Repeat</keyword>
<dbReference type="PANTHER" id="PTHR11871">
    <property type="entry name" value="PROTEIN PHOSPHATASE PP2A REGULATORY SUBUNIT B"/>
    <property type="match status" value="1"/>
</dbReference>
<dbReference type="AlphaFoldDB" id="A0A8J4Y4N3"/>
<dbReference type="GO" id="GO:0000159">
    <property type="term" value="C:protein phosphatase type 2A complex"/>
    <property type="evidence" value="ECO:0007669"/>
    <property type="project" value="InterPro"/>
</dbReference>
<dbReference type="OrthoDB" id="6274823at2759"/>
<dbReference type="EMBL" id="JACEEZ010017431">
    <property type="protein sequence ID" value="KAG0717524.1"/>
    <property type="molecule type" value="Genomic_DNA"/>
</dbReference>
<name>A0A8J4Y4N3_CHIOP</name>
<accession>A0A8J4Y4N3</accession>
<dbReference type="GO" id="GO:0019888">
    <property type="term" value="F:protein phosphatase regulator activity"/>
    <property type="evidence" value="ECO:0007669"/>
    <property type="project" value="InterPro"/>
</dbReference>
<evidence type="ECO:0000313" key="3">
    <source>
        <dbReference type="EMBL" id="KAG0717524.1"/>
    </source>
</evidence>
<evidence type="ECO:0000256" key="2">
    <source>
        <dbReference type="ARBA" id="ARBA00022737"/>
    </source>
</evidence>
<proteinExistence type="predicted"/>